<name>A0A4V1C7R0_PYROR</name>
<dbReference type="EMBL" id="CP034209">
    <property type="protein sequence ID" value="QBZ64258.1"/>
    <property type="molecule type" value="Genomic_DNA"/>
</dbReference>
<accession>A0A4V1C7R0</accession>
<sequence>MVSSGELVINQGTVGYLKPYRIDHPLFANLRADASTGPRAYWYCKAATLGALGTL</sequence>
<gene>
    <name evidence="1" type="ORF">PoMZ_05953</name>
</gene>
<evidence type="ECO:0000313" key="2">
    <source>
        <dbReference type="Proteomes" id="UP000294847"/>
    </source>
</evidence>
<protein>
    <submittedName>
        <fullName evidence="1">Uncharacterized protein</fullName>
    </submittedName>
</protein>
<reference evidence="1 2" key="1">
    <citation type="journal article" date="2019" name="Mol. Biol. Evol.">
        <title>Blast fungal genomes show frequent chromosomal changes, gene gains and losses, and effector gene turnover.</title>
        <authorList>
            <person name="Gomez Luciano L.B."/>
            <person name="Jason Tsai I."/>
            <person name="Chuma I."/>
            <person name="Tosa Y."/>
            <person name="Chen Y.H."/>
            <person name="Li J.Y."/>
            <person name="Li M.Y."/>
            <person name="Jade Lu M.Y."/>
            <person name="Nakayashiki H."/>
            <person name="Li W.H."/>
        </authorList>
    </citation>
    <scope>NUCLEOTIDE SEQUENCE [LARGE SCALE GENOMIC DNA]</scope>
    <source>
        <strain evidence="1">MZ5-1-6</strain>
    </source>
</reference>
<organism evidence="1 2">
    <name type="scientific">Pyricularia oryzae</name>
    <name type="common">Rice blast fungus</name>
    <name type="synonym">Magnaporthe oryzae</name>
    <dbReference type="NCBI Taxonomy" id="318829"/>
    <lineage>
        <taxon>Eukaryota</taxon>
        <taxon>Fungi</taxon>
        <taxon>Dikarya</taxon>
        <taxon>Ascomycota</taxon>
        <taxon>Pezizomycotina</taxon>
        <taxon>Sordariomycetes</taxon>
        <taxon>Sordariomycetidae</taxon>
        <taxon>Magnaporthales</taxon>
        <taxon>Pyriculariaceae</taxon>
        <taxon>Pyricularia</taxon>
    </lineage>
</organism>
<proteinExistence type="predicted"/>
<dbReference type="Proteomes" id="UP000294847">
    <property type="component" value="Chromosome 6"/>
</dbReference>
<dbReference type="AlphaFoldDB" id="A0A4V1C7R0"/>
<evidence type="ECO:0000313" key="1">
    <source>
        <dbReference type="EMBL" id="QBZ64258.1"/>
    </source>
</evidence>